<dbReference type="EMBL" id="CACVKT020002843">
    <property type="protein sequence ID" value="CAC5380199.1"/>
    <property type="molecule type" value="Genomic_DNA"/>
</dbReference>
<proteinExistence type="predicted"/>
<dbReference type="PROSITE" id="PS50835">
    <property type="entry name" value="IG_LIKE"/>
    <property type="match status" value="1"/>
</dbReference>
<reference evidence="2 3" key="1">
    <citation type="submission" date="2020-06" db="EMBL/GenBank/DDBJ databases">
        <authorList>
            <person name="Li R."/>
            <person name="Bekaert M."/>
        </authorList>
    </citation>
    <scope>NUCLEOTIDE SEQUENCE [LARGE SCALE GENOMIC DNA]</scope>
    <source>
        <strain evidence="3">wild</strain>
    </source>
</reference>
<sequence>MGDDSYMLITKKVFVFGTRCDTILVNTTLSVDKGDTVVLNCTRFCADGISLEGPDGSKAMPNETVLMAYSDGLLNNPNIPITNIAIYMVISLEECVICKSKTFRQPTMVFTSVLISCLVAVIFEDKTYLLRVKPPTDLTIVNASQKNIIYGTEGVRMELECTVKPGMSAATLIWSKDGLSVSNDSSDNLLYGLTPTRFDHMKSITCYACSDLLRSPLTLTI</sequence>
<dbReference type="SUPFAM" id="SSF48726">
    <property type="entry name" value="Immunoglobulin"/>
    <property type="match status" value="1"/>
</dbReference>
<evidence type="ECO:0000259" key="1">
    <source>
        <dbReference type="PROSITE" id="PS50835"/>
    </source>
</evidence>
<evidence type="ECO:0000313" key="3">
    <source>
        <dbReference type="Proteomes" id="UP000507470"/>
    </source>
</evidence>
<keyword evidence="3" id="KW-1185">Reference proteome</keyword>
<dbReference type="Gene3D" id="2.60.40.10">
    <property type="entry name" value="Immunoglobulins"/>
    <property type="match status" value="1"/>
</dbReference>
<gene>
    <name evidence="2" type="ORF">MCOR_16175</name>
</gene>
<organism evidence="2 3">
    <name type="scientific">Mytilus coruscus</name>
    <name type="common">Sea mussel</name>
    <dbReference type="NCBI Taxonomy" id="42192"/>
    <lineage>
        <taxon>Eukaryota</taxon>
        <taxon>Metazoa</taxon>
        <taxon>Spiralia</taxon>
        <taxon>Lophotrochozoa</taxon>
        <taxon>Mollusca</taxon>
        <taxon>Bivalvia</taxon>
        <taxon>Autobranchia</taxon>
        <taxon>Pteriomorphia</taxon>
        <taxon>Mytilida</taxon>
        <taxon>Mytiloidea</taxon>
        <taxon>Mytilidae</taxon>
        <taxon>Mytilinae</taxon>
        <taxon>Mytilus</taxon>
    </lineage>
</organism>
<dbReference type="InterPro" id="IPR007110">
    <property type="entry name" value="Ig-like_dom"/>
</dbReference>
<accession>A0A6J8BC42</accession>
<protein>
    <recommendedName>
        <fullName evidence="1">Ig-like domain-containing protein</fullName>
    </recommendedName>
</protein>
<dbReference type="AlphaFoldDB" id="A0A6J8BC42"/>
<evidence type="ECO:0000313" key="2">
    <source>
        <dbReference type="EMBL" id="CAC5380199.1"/>
    </source>
</evidence>
<feature type="domain" description="Ig-like" evidence="1">
    <location>
        <begin position="134"/>
        <end position="220"/>
    </location>
</feature>
<dbReference type="Proteomes" id="UP000507470">
    <property type="component" value="Unassembled WGS sequence"/>
</dbReference>
<name>A0A6J8BC42_MYTCO</name>
<dbReference type="InterPro" id="IPR036179">
    <property type="entry name" value="Ig-like_dom_sf"/>
</dbReference>
<dbReference type="InterPro" id="IPR013783">
    <property type="entry name" value="Ig-like_fold"/>
</dbReference>